<sequence>MWYIIASRLSTRFVGYVVFPIAVVVGAIGVYAEQKISGKRKEIPYLEKSLAESLIFFKVHSFFMAFTSEIYEKITNFILIIFGQESLTDFSESY</sequence>
<dbReference type="WBParaSite" id="JU765_v2.g10002.t1">
    <property type="protein sequence ID" value="JU765_v2.g10002.t1"/>
    <property type="gene ID" value="JU765_v2.g10002"/>
</dbReference>
<reference evidence="2" key="1">
    <citation type="submission" date="2022-11" db="UniProtKB">
        <authorList>
            <consortium name="WormBaseParasite"/>
        </authorList>
    </citation>
    <scope>IDENTIFICATION</scope>
</reference>
<evidence type="ECO:0000313" key="1">
    <source>
        <dbReference type="Proteomes" id="UP000887576"/>
    </source>
</evidence>
<protein>
    <submittedName>
        <fullName evidence="2">Uncharacterized protein</fullName>
    </submittedName>
</protein>
<name>A0AC34PU93_9BILA</name>
<accession>A0AC34PU93</accession>
<dbReference type="Proteomes" id="UP000887576">
    <property type="component" value="Unplaced"/>
</dbReference>
<evidence type="ECO:0000313" key="2">
    <source>
        <dbReference type="WBParaSite" id="JU765_v2.g10002.t1"/>
    </source>
</evidence>
<proteinExistence type="predicted"/>
<organism evidence="1 2">
    <name type="scientific">Panagrolaimus sp. JU765</name>
    <dbReference type="NCBI Taxonomy" id="591449"/>
    <lineage>
        <taxon>Eukaryota</taxon>
        <taxon>Metazoa</taxon>
        <taxon>Ecdysozoa</taxon>
        <taxon>Nematoda</taxon>
        <taxon>Chromadorea</taxon>
        <taxon>Rhabditida</taxon>
        <taxon>Tylenchina</taxon>
        <taxon>Panagrolaimomorpha</taxon>
        <taxon>Panagrolaimoidea</taxon>
        <taxon>Panagrolaimidae</taxon>
        <taxon>Panagrolaimus</taxon>
    </lineage>
</organism>